<feature type="non-terminal residue" evidence="3">
    <location>
        <position position="1"/>
    </location>
</feature>
<dbReference type="KEGG" id="tsr:106556659"/>
<dbReference type="Gene3D" id="1.25.10.10">
    <property type="entry name" value="Leucine-rich Repeat Variant"/>
    <property type="match status" value="1"/>
</dbReference>
<accession>A0A6I9Z382</accession>
<organism evidence="2 3">
    <name type="scientific">Thamnophis sirtalis</name>
    <dbReference type="NCBI Taxonomy" id="35019"/>
    <lineage>
        <taxon>Eukaryota</taxon>
        <taxon>Metazoa</taxon>
        <taxon>Chordata</taxon>
        <taxon>Craniata</taxon>
        <taxon>Vertebrata</taxon>
        <taxon>Euteleostomi</taxon>
        <taxon>Lepidosauria</taxon>
        <taxon>Squamata</taxon>
        <taxon>Bifurcata</taxon>
        <taxon>Unidentata</taxon>
        <taxon>Episquamata</taxon>
        <taxon>Toxicofera</taxon>
        <taxon>Serpentes</taxon>
        <taxon>Colubroidea</taxon>
        <taxon>Colubridae</taxon>
        <taxon>Natricinae</taxon>
        <taxon>Thamnophis</taxon>
    </lineage>
</organism>
<evidence type="ECO:0000313" key="3">
    <source>
        <dbReference type="RefSeq" id="XP_013931112.1"/>
    </source>
</evidence>
<dbReference type="PROSITE" id="PS51232">
    <property type="entry name" value="GBD_FH3"/>
    <property type="match status" value="1"/>
</dbReference>
<dbReference type="GeneID" id="106556659"/>
<dbReference type="Proteomes" id="UP000504617">
    <property type="component" value="Unplaced"/>
</dbReference>
<proteinExistence type="predicted"/>
<reference evidence="3" key="1">
    <citation type="submission" date="2025-08" db="UniProtKB">
        <authorList>
            <consortium name="RefSeq"/>
        </authorList>
    </citation>
    <scope>IDENTIFICATION</scope>
    <source>
        <tissue evidence="3">Skeletal muscle</tissue>
    </source>
</reference>
<protein>
    <submittedName>
        <fullName evidence="3">Protein diaphanous homolog 3-like</fullName>
    </submittedName>
</protein>
<dbReference type="PANTHER" id="PTHR45691:SF9">
    <property type="entry name" value="PROTEIN DIAPHANOUS HOMOLOG 3"/>
    <property type="match status" value="1"/>
</dbReference>
<feature type="domain" description="GBD/FH3" evidence="1">
    <location>
        <begin position="1"/>
        <end position="123"/>
    </location>
</feature>
<dbReference type="InterPro" id="IPR016024">
    <property type="entry name" value="ARM-type_fold"/>
</dbReference>
<dbReference type="GO" id="GO:0031267">
    <property type="term" value="F:small GTPase binding"/>
    <property type="evidence" value="ECO:0007669"/>
    <property type="project" value="InterPro"/>
</dbReference>
<dbReference type="GO" id="GO:0003779">
    <property type="term" value="F:actin binding"/>
    <property type="evidence" value="ECO:0007669"/>
    <property type="project" value="InterPro"/>
</dbReference>
<dbReference type="SUPFAM" id="SSF48371">
    <property type="entry name" value="ARM repeat"/>
    <property type="match status" value="1"/>
</dbReference>
<dbReference type="AlphaFoldDB" id="A0A6I9Z382"/>
<evidence type="ECO:0000259" key="1">
    <source>
        <dbReference type="PROSITE" id="PS51232"/>
    </source>
</evidence>
<dbReference type="GO" id="GO:0005884">
    <property type="term" value="C:actin filament"/>
    <property type="evidence" value="ECO:0007669"/>
    <property type="project" value="TreeGrafter"/>
</dbReference>
<dbReference type="InterPro" id="IPR051412">
    <property type="entry name" value="Formin_Homology_Diaphanous_sf"/>
</dbReference>
<dbReference type="InterPro" id="IPR010473">
    <property type="entry name" value="GTPase-bd"/>
</dbReference>
<dbReference type="SMART" id="SM01140">
    <property type="entry name" value="Drf_GBD"/>
    <property type="match status" value="1"/>
</dbReference>
<dbReference type="InterPro" id="IPR011989">
    <property type="entry name" value="ARM-like"/>
</dbReference>
<name>A0A6I9Z382_9SAUR</name>
<dbReference type="PANTHER" id="PTHR45691">
    <property type="entry name" value="PROTEIN DIAPHANOUS"/>
    <property type="match status" value="1"/>
</dbReference>
<keyword evidence="2" id="KW-1185">Reference proteome</keyword>
<dbReference type="RefSeq" id="XP_013931112.1">
    <property type="nucleotide sequence ID" value="XM_014075637.1"/>
</dbReference>
<dbReference type="GO" id="GO:0030041">
    <property type="term" value="P:actin filament polymerization"/>
    <property type="evidence" value="ECO:0007669"/>
    <property type="project" value="TreeGrafter"/>
</dbReference>
<evidence type="ECO:0000313" key="2">
    <source>
        <dbReference type="Proteomes" id="UP000504617"/>
    </source>
</evidence>
<dbReference type="OrthoDB" id="1104827at2759"/>
<dbReference type="Pfam" id="PF06371">
    <property type="entry name" value="Drf_GBD"/>
    <property type="match status" value="1"/>
</dbReference>
<dbReference type="InterPro" id="IPR014768">
    <property type="entry name" value="GBD/FH3_dom"/>
</dbReference>
<feature type="non-terminal residue" evidence="3">
    <location>
        <position position="123"/>
    </location>
</feature>
<gene>
    <name evidence="3" type="primary">LOC106556659</name>
</gene>
<sequence>GSLKNRKQILPQEFIYELKSGTVDEKLVSCLESLRVSLTSNPVSWVENFGREGLGLLLDLLERLVESKQQDKFLKKTQHKIIQCLKAFMNNKYGLERIMSEERSFSLLAKTIDPKQINMMTDA</sequence>